<reference evidence="2 3" key="1">
    <citation type="submission" date="2011-11" db="EMBL/GenBank/DDBJ databases">
        <title>Whole genome shotgun sequence of Gordonia araii NBRC 100433.</title>
        <authorList>
            <person name="Yoshida Y."/>
            <person name="Hosoyama A."/>
            <person name="Tsuchikane K."/>
            <person name="Katsumata H."/>
            <person name="Yamazaki S."/>
            <person name="Fujita N."/>
        </authorList>
    </citation>
    <scope>NUCLEOTIDE SEQUENCE [LARGE SCALE GENOMIC DNA]</scope>
    <source>
        <strain evidence="2 3">NBRC 100433</strain>
    </source>
</reference>
<sequence>MQPLTEATIRSAFRGATRSEISRVSYPDLGQIDFSRLEFLGWRDRKIPRRAYLVVEHSSGPVALLLTRAETKPRGRAMCSWCNDVNLSDDAVLYTVRRAGAAGRRGSTLGVLICEKFGCSRNARQLPPAYHGGTDLDAVREERVADLRRRIHAFVDEVLADVR</sequence>
<dbReference type="AlphaFoldDB" id="G7GZF1"/>
<dbReference type="Pfam" id="PF16571">
    <property type="entry name" value="FBP_C"/>
    <property type="match status" value="1"/>
</dbReference>
<comment type="caution">
    <text evidence="2">The sequence shown here is derived from an EMBL/GenBank/DDBJ whole genome shotgun (WGS) entry which is preliminary data.</text>
</comment>
<proteinExistence type="predicted"/>
<dbReference type="STRING" id="1073574.GOARA_026_00050"/>
<evidence type="ECO:0000259" key="1">
    <source>
        <dbReference type="Pfam" id="PF16571"/>
    </source>
</evidence>
<dbReference type="EMBL" id="BAEE01000026">
    <property type="protein sequence ID" value="GAB08976.1"/>
    <property type="molecule type" value="Genomic_DNA"/>
</dbReference>
<dbReference type="RefSeq" id="WP_007321053.1">
    <property type="nucleotide sequence ID" value="NZ_BAEE01000026.1"/>
</dbReference>
<gene>
    <name evidence="2" type="ORF">GOARA_026_00050</name>
</gene>
<accession>G7GZF1</accession>
<feature type="domain" description="Elongation factor G-binding protein C-terminal treble-clef zinc-finger" evidence="1">
    <location>
        <begin position="9"/>
        <end position="158"/>
    </location>
</feature>
<evidence type="ECO:0000313" key="2">
    <source>
        <dbReference type="EMBL" id="GAB08976.1"/>
    </source>
</evidence>
<name>G7GZF1_9ACTN</name>
<evidence type="ECO:0000313" key="3">
    <source>
        <dbReference type="Proteomes" id="UP000035088"/>
    </source>
</evidence>
<dbReference type="InterPro" id="IPR032330">
    <property type="entry name" value="EF-G-binding_C"/>
</dbReference>
<organism evidence="2 3">
    <name type="scientific">Gordonia araii NBRC 100433</name>
    <dbReference type="NCBI Taxonomy" id="1073574"/>
    <lineage>
        <taxon>Bacteria</taxon>
        <taxon>Bacillati</taxon>
        <taxon>Actinomycetota</taxon>
        <taxon>Actinomycetes</taxon>
        <taxon>Mycobacteriales</taxon>
        <taxon>Gordoniaceae</taxon>
        <taxon>Gordonia</taxon>
    </lineage>
</organism>
<protein>
    <recommendedName>
        <fullName evidence="1">Elongation factor G-binding protein C-terminal treble-clef zinc-finger domain-containing protein</fullName>
    </recommendedName>
</protein>
<dbReference type="OrthoDB" id="4171838at2"/>
<dbReference type="Proteomes" id="UP000035088">
    <property type="component" value="Unassembled WGS sequence"/>
</dbReference>
<keyword evidence="3" id="KW-1185">Reference proteome</keyword>